<dbReference type="RefSeq" id="WP_251603340.1">
    <property type="nucleotide sequence ID" value="NZ_JAMQJY010000001.1"/>
</dbReference>
<keyword evidence="2" id="KW-1185">Reference proteome</keyword>
<evidence type="ECO:0000313" key="2">
    <source>
        <dbReference type="Proteomes" id="UP001203665"/>
    </source>
</evidence>
<accession>A0ABT0XE56</accession>
<proteinExistence type="predicted"/>
<gene>
    <name evidence="1" type="ORF">NDM98_00725</name>
</gene>
<comment type="caution">
    <text evidence="1">The sequence shown here is derived from an EMBL/GenBank/DDBJ whole genome shotgun (WGS) entry which is preliminary data.</text>
</comment>
<name>A0ABT0XE56_9BACI</name>
<dbReference type="EMBL" id="JAMQJY010000001">
    <property type="protein sequence ID" value="MCM2674186.1"/>
    <property type="molecule type" value="Genomic_DNA"/>
</dbReference>
<sequence>MTSTVQLSMPIAFLIENCRTSGLTDQELVTLIKKRDFEPIADLVIEPNMDFIERIQTAEDLNEPWEKALLDGYQFKFLHMNGVKKLLKLRFNKLEDIHYKEQNFVLSNLILTTAEKVELATLIQSRWNVVSNSNRDSVMIQSKF</sequence>
<protein>
    <submittedName>
        <fullName evidence="1">Uncharacterized protein</fullName>
    </submittedName>
</protein>
<reference evidence="1" key="1">
    <citation type="submission" date="2022-06" db="EMBL/GenBank/DDBJ databases">
        <title>Alkalicoccobacillus porphyridii sp. nov., isolated from a marine red alga, Porphyridium purpureum and reclassification of Shouchella plakortidis and Shouchella gibsonii as Alkalicoccobacillus plakortidis comb. nov. and Alkalicoccobacillus gibsonii comb. nov.</title>
        <authorList>
            <person name="Kim K.H."/>
            <person name="Lee J.K."/>
            <person name="Han D.M."/>
            <person name="Baek J.H."/>
            <person name="Jeon C.O."/>
        </authorList>
    </citation>
    <scope>NUCLEOTIDE SEQUENCE</scope>
    <source>
        <strain evidence="1">DSM 19153</strain>
    </source>
</reference>
<organism evidence="1 2">
    <name type="scientific">Alkalicoccobacillus plakortidis</name>
    <dbReference type="NCBI Taxonomy" id="444060"/>
    <lineage>
        <taxon>Bacteria</taxon>
        <taxon>Bacillati</taxon>
        <taxon>Bacillota</taxon>
        <taxon>Bacilli</taxon>
        <taxon>Bacillales</taxon>
        <taxon>Bacillaceae</taxon>
        <taxon>Alkalicoccobacillus</taxon>
    </lineage>
</organism>
<evidence type="ECO:0000313" key="1">
    <source>
        <dbReference type="EMBL" id="MCM2674186.1"/>
    </source>
</evidence>
<dbReference type="Proteomes" id="UP001203665">
    <property type="component" value="Unassembled WGS sequence"/>
</dbReference>